<sequence length="135" mass="15306">MGNGAEGRLLLRGKFFSLAPCSPASSLLPTPHSPLPLMMIERGWNDAKNILEKLSVSLHPVALPFLVRFCIKIKLTLIKILVGIAIMRQSLYGSAYKRSNYTKWIYKHPFNSLKWQSDEHSVAKADELYRHLEAN</sequence>
<accession>A0A5P8W3X1</accession>
<dbReference type="AlphaFoldDB" id="A0A5P8W3X1"/>
<organism evidence="1 2">
    <name type="scientific">Nostoc sphaeroides CCNUC1</name>
    <dbReference type="NCBI Taxonomy" id="2653204"/>
    <lineage>
        <taxon>Bacteria</taxon>
        <taxon>Bacillati</taxon>
        <taxon>Cyanobacteriota</taxon>
        <taxon>Cyanophyceae</taxon>
        <taxon>Nostocales</taxon>
        <taxon>Nostocaceae</taxon>
        <taxon>Nostoc</taxon>
    </lineage>
</organism>
<protein>
    <submittedName>
        <fullName evidence="1">Uncharacterized protein</fullName>
    </submittedName>
</protein>
<name>A0A5P8W3X1_9NOSO</name>
<dbReference type="Proteomes" id="UP000326678">
    <property type="component" value="Chromosome Gxm1"/>
</dbReference>
<dbReference type="KEGG" id="nsh:GXM_04180"/>
<dbReference type="EMBL" id="CP045226">
    <property type="protein sequence ID" value="QFS46699.1"/>
    <property type="molecule type" value="Genomic_DNA"/>
</dbReference>
<keyword evidence="2" id="KW-1185">Reference proteome</keyword>
<proteinExistence type="predicted"/>
<reference evidence="1 2" key="1">
    <citation type="submission" date="2019-10" db="EMBL/GenBank/DDBJ databases">
        <title>Genomic and transcriptomic insights into the perfect genentic adaptation of a filamentous nitrogen-fixing cyanobacterium to rice fields.</title>
        <authorList>
            <person name="Chen Z."/>
        </authorList>
    </citation>
    <scope>NUCLEOTIDE SEQUENCE [LARGE SCALE GENOMIC DNA]</scope>
    <source>
        <strain evidence="1">CCNUC1</strain>
    </source>
</reference>
<evidence type="ECO:0000313" key="1">
    <source>
        <dbReference type="EMBL" id="QFS46699.1"/>
    </source>
</evidence>
<evidence type="ECO:0000313" key="2">
    <source>
        <dbReference type="Proteomes" id="UP000326678"/>
    </source>
</evidence>
<gene>
    <name evidence="1" type="ORF">GXM_04180</name>
</gene>